<comment type="caution">
    <text evidence="2">The sequence shown here is derived from an EMBL/GenBank/DDBJ whole genome shotgun (WGS) entry which is preliminary data.</text>
</comment>
<evidence type="ECO:0000313" key="3">
    <source>
        <dbReference type="Proteomes" id="UP000626109"/>
    </source>
</evidence>
<sequence>FFYLTLLIASALFAVLFFKNPGLRKALWDLLSEALGGDDEEEERKGDDSDDEREEKGKRDKKGRKRR</sequence>
<accession>A0A813LXG6</accession>
<dbReference type="EMBL" id="CAJNNW010037327">
    <property type="protein sequence ID" value="CAE8740871.1"/>
    <property type="molecule type" value="Genomic_DNA"/>
</dbReference>
<dbReference type="Proteomes" id="UP000626109">
    <property type="component" value="Unassembled WGS sequence"/>
</dbReference>
<organism evidence="2 3">
    <name type="scientific">Polarella glacialis</name>
    <name type="common">Dinoflagellate</name>
    <dbReference type="NCBI Taxonomy" id="89957"/>
    <lineage>
        <taxon>Eukaryota</taxon>
        <taxon>Sar</taxon>
        <taxon>Alveolata</taxon>
        <taxon>Dinophyceae</taxon>
        <taxon>Suessiales</taxon>
        <taxon>Suessiaceae</taxon>
        <taxon>Polarella</taxon>
    </lineage>
</organism>
<feature type="region of interest" description="Disordered" evidence="1">
    <location>
        <begin position="37"/>
        <end position="67"/>
    </location>
</feature>
<gene>
    <name evidence="2" type="ORF">PGLA2088_LOCUS50201</name>
</gene>
<evidence type="ECO:0000313" key="2">
    <source>
        <dbReference type="EMBL" id="CAE8740871.1"/>
    </source>
</evidence>
<proteinExistence type="predicted"/>
<name>A0A813LXG6_POLGL</name>
<dbReference type="AlphaFoldDB" id="A0A813LXG6"/>
<reference evidence="2" key="1">
    <citation type="submission" date="2021-02" db="EMBL/GenBank/DDBJ databases">
        <authorList>
            <person name="Dougan E. K."/>
            <person name="Rhodes N."/>
            <person name="Thang M."/>
            <person name="Chan C."/>
        </authorList>
    </citation>
    <scope>NUCLEOTIDE SEQUENCE</scope>
</reference>
<evidence type="ECO:0000256" key="1">
    <source>
        <dbReference type="SAM" id="MobiDB-lite"/>
    </source>
</evidence>
<protein>
    <submittedName>
        <fullName evidence="2">Uncharacterized protein</fullName>
    </submittedName>
</protein>
<feature type="non-terminal residue" evidence="2">
    <location>
        <position position="1"/>
    </location>
</feature>
<feature type="compositionally biased region" description="Acidic residues" evidence="1">
    <location>
        <begin position="37"/>
        <end position="53"/>
    </location>
</feature>